<accession>A0A0C9Y6F7</accession>
<feature type="non-terminal residue" evidence="1">
    <location>
        <position position="1"/>
    </location>
</feature>
<gene>
    <name evidence="1" type="ORF">K443DRAFT_94769</name>
</gene>
<evidence type="ECO:0000313" key="2">
    <source>
        <dbReference type="Proteomes" id="UP000054477"/>
    </source>
</evidence>
<protein>
    <submittedName>
        <fullName evidence="1">Uncharacterized protein</fullName>
    </submittedName>
</protein>
<proteinExistence type="predicted"/>
<keyword evidence="2" id="KW-1185">Reference proteome</keyword>
<dbReference type="HOGENOM" id="CLU_2873858_0_0_1"/>
<dbReference type="AlphaFoldDB" id="A0A0C9Y6F7"/>
<reference evidence="1 2" key="1">
    <citation type="submission" date="2014-04" db="EMBL/GenBank/DDBJ databases">
        <authorList>
            <consortium name="DOE Joint Genome Institute"/>
            <person name="Kuo A."/>
            <person name="Kohler A."/>
            <person name="Nagy L.G."/>
            <person name="Floudas D."/>
            <person name="Copeland A."/>
            <person name="Barry K.W."/>
            <person name="Cichocki N."/>
            <person name="Veneault-Fourrey C."/>
            <person name="LaButti K."/>
            <person name="Lindquist E.A."/>
            <person name="Lipzen A."/>
            <person name="Lundell T."/>
            <person name="Morin E."/>
            <person name="Murat C."/>
            <person name="Sun H."/>
            <person name="Tunlid A."/>
            <person name="Henrissat B."/>
            <person name="Grigoriev I.V."/>
            <person name="Hibbett D.S."/>
            <person name="Martin F."/>
            <person name="Nordberg H.P."/>
            <person name="Cantor M.N."/>
            <person name="Hua S.X."/>
        </authorList>
    </citation>
    <scope>NUCLEOTIDE SEQUENCE [LARGE SCALE GENOMIC DNA]</scope>
    <source>
        <strain evidence="1 2">LaAM-08-1</strain>
    </source>
</reference>
<evidence type="ECO:0000313" key="1">
    <source>
        <dbReference type="EMBL" id="KIK03633.1"/>
    </source>
</evidence>
<name>A0A0C9Y6F7_9AGAR</name>
<sequence>YASRYATFRRGLVLLNFPYYRNIKVLPIVSWFLRSSCLTEAHYRCGSLTIYITYPREGRSFCSR</sequence>
<dbReference type="Proteomes" id="UP000054477">
    <property type="component" value="Unassembled WGS sequence"/>
</dbReference>
<organism evidence="1 2">
    <name type="scientific">Laccaria amethystina LaAM-08-1</name>
    <dbReference type="NCBI Taxonomy" id="1095629"/>
    <lineage>
        <taxon>Eukaryota</taxon>
        <taxon>Fungi</taxon>
        <taxon>Dikarya</taxon>
        <taxon>Basidiomycota</taxon>
        <taxon>Agaricomycotina</taxon>
        <taxon>Agaricomycetes</taxon>
        <taxon>Agaricomycetidae</taxon>
        <taxon>Agaricales</taxon>
        <taxon>Agaricineae</taxon>
        <taxon>Hydnangiaceae</taxon>
        <taxon>Laccaria</taxon>
    </lineage>
</organism>
<dbReference type="EMBL" id="KN838578">
    <property type="protein sequence ID" value="KIK03633.1"/>
    <property type="molecule type" value="Genomic_DNA"/>
</dbReference>
<reference evidence="2" key="2">
    <citation type="submission" date="2015-01" db="EMBL/GenBank/DDBJ databases">
        <title>Evolutionary Origins and Diversification of the Mycorrhizal Mutualists.</title>
        <authorList>
            <consortium name="DOE Joint Genome Institute"/>
            <consortium name="Mycorrhizal Genomics Consortium"/>
            <person name="Kohler A."/>
            <person name="Kuo A."/>
            <person name="Nagy L.G."/>
            <person name="Floudas D."/>
            <person name="Copeland A."/>
            <person name="Barry K.W."/>
            <person name="Cichocki N."/>
            <person name="Veneault-Fourrey C."/>
            <person name="LaButti K."/>
            <person name="Lindquist E.A."/>
            <person name="Lipzen A."/>
            <person name="Lundell T."/>
            <person name="Morin E."/>
            <person name="Murat C."/>
            <person name="Riley R."/>
            <person name="Ohm R."/>
            <person name="Sun H."/>
            <person name="Tunlid A."/>
            <person name="Henrissat B."/>
            <person name="Grigoriev I.V."/>
            <person name="Hibbett D.S."/>
            <person name="Martin F."/>
        </authorList>
    </citation>
    <scope>NUCLEOTIDE SEQUENCE [LARGE SCALE GENOMIC DNA]</scope>
    <source>
        <strain evidence="2">LaAM-08-1</strain>
    </source>
</reference>